<name>A0ABC8EGS7_CLOTA</name>
<evidence type="ECO:0000313" key="2">
    <source>
        <dbReference type="Proteomes" id="UP001321763"/>
    </source>
</evidence>
<sequence>MNKSKTNKFMEMLKYFSNLESEDQIYVGGLIQGMYLQKNKCLANKKQKPLSSS</sequence>
<organism evidence="1 2">
    <name type="scientific">Clostridium tetani</name>
    <dbReference type="NCBI Taxonomy" id="1513"/>
    <lineage>
        <taxon>Bacteria</taxon>
        <taxon>Bacillati</taxon>
        <taxon>Bacillota</taxon>
        <taxon>Clostridia</taxon>
        <taxon>Eubacteriales</taxon>
        <taxon>Clostridiaceae</taxon>
        <taxon>Clostridium</taxon>
    </lineage>
</organism>
<geneLocation type="plasmid" evidence="1 2">
    <name>pKHSU-234311-028-2</name>
</geneLocation>
<keyword evidence="1" id="KW-0614">Plasmid</keyword>
<dbReference type="AlphaFoldDB" id="A0ABC8EGS7"/>
<accession>A0ABC8EGS7</accession>
<evidence type="ECO:0000313" key="1">
    <source>
        <dbReference type="EMBL" id="BDR82518.1"/>
    </source>
</evidence>
<dbReference type="EMBL" id="AP026820">
    <property type="protein sequence ID" value="BDR82518.1"/>
    <property type="molecule type" value="Genomic_DNA"/>
</dbReference>
<proteinExistence type="predicted"/>
<dbReference type="Proteomes" id="UP001321763">
    <property type="component" value="Plasmid pKHSU-234311-028-2"/>
</dbReference>
<protein>
    <submittedName>
        <fullName evidence="1">Uncharacterized protein</fullName>
    </submittedName>
</protein>
<dbReference type="RefSeq" id="WP_317725109.1">
    <property type="nucleotide sequence ID" value="NZ_AP026820.1"/>
</dbReference>
<reference evidence="1 2" key="1">
    <citation type="submission" date="2022-09" db="EMBL/GenBank/DDBJ databases">
        <title>complete genome sequences of Clostridium tetani str. KHSU-234311-028 isolated from soil.</title>
        <authorList>
            <person name="Sekizuka T."/>
            <person name="Shitada C."/>
            <person name="Takahashi M."/>
            <person name="Kuroda M."/>
        </authorList>
    </citation>
    <scope>NUCLEOTIDE SEQUENCE [LARGE SCALE GENOMIC DNA]</scope>
    <source>
        <strain evidence="1 2">KHSU-234311-028</strain>
        <plasmid evidence="1 2">pKHSU-234311-028-2</plasmid>
    </source>
</reference>
<gene>
    <name evidence="1" type="ORF">K234311028_p20010</name>
</gene>